<sequence>MVATRSKTRSSTGGGDDQPKIDDVLEDTGTGKKRRASKGGKEAAAKGGAKNKKRKTEEGAEQGEEAKPGEEVGDAQGDVNVNDAAGNGEASGTSGQLNGNETASGANKDDQGKIDDSSRVDAPAKPKAAETNASSEDTRRLEDTKEEEDKDQADQAESQPKNETSESDVAGATDKKEVKEAEKEIVQNDNVTEYGTIHFLYKPKVEVLHPGSVDDVQRLHIILQPHSQGDPSGKPVLSRMIHVGRKVLPAAGHGRRQPFWAFVSAVAEDVGELHDALKESKNDTKTRGVRTTGADRLIASGPYCIISQPASSNSDRRTSFLCYATTLPREPGEVQKAFNIDAEGSFTISVKNPAGGDPPRAGLKEKAEFPDELQSKIGTLRWHAIDPPTFLDYPNAELLLIASHGADIAHHAGQEIAHELEQIADEGDVADVEEDEKHEIEAGVQKGIFGMLKARGKEHVVEGQESLIEGNWV</sequence>
<protein>
    <submittedName>
        <fullName evidence="2">Uncharacterized protein</fullName>
    </submittedName>
</protein>
<name>A0A8H3TS53_9TREE</name>
<feature type="compositionally biased region" description="Polar residues" evidence="1">
    <location>
        <begin position="90"/>
        <end position="105"/>
    </location>
</feature>
<dbReference type="PANTHER" id="PTHR34776">
    <property type="entry name" value="F17F16.3 PROTEIN"/>
    <property type="match status" value="1"/>
</dbReference>
<proteinExistence type="predicted"/>
<feature type="compositionally biased region" description="Basic and acidic residues" evidence="1">
    <location>
        <begin position="107"/>
        <end position="128"/>
    </location>
</feature>
<comment type="caution">
    <text evidence="2">The sequence shown here is derived from an EMBL/GenBank/DDBJ whole genome shotgun (WGS) entry which is preliminary data.</text>
</comment>
<evidence type="ECO:0000313" key="3">
    <source>
        <dbReference type="Proteomes" id="UP000620104"/>
    </source>
</evidence>
<keyword evidence="3" id="KW-1185">Reference proteome</keyword>
<feature type="region of interest" description="Disordered" evidence="1">
    <location>
        <begin position="1"/>
        <end position="184"/>
    </location>
</feature>
<evidence type="ECO:0000313" key="2">
    <source>
        <dbReference type="EMBL" id="GHJ86143.1"/>
    </source>
</evidence>
<dbReference type="Proteomes" id="UP000620104">
    <property type="component" value="Unassembled WGS sequence"/>
</dbReference>
<evidence type="ECO:0000256" key="1">
    <source>
        <dbReference type="SAM" id="MobiDB-lite"/>
    </source>
</evidence>
<organism evidence="2 3">
    <name type="scientific">Naganishia liquefaciens</name>
    <dbReference type="NCBI Taxonomy" id="104408"/>
    <lineage>
        <taxon>Eukaryota</taxon>
        <taxon>Fungi</taxon>
        <taxon>Dikarya</taxon>
        <taxon>Basidiomycota</taxon>
        <taxon>Agaricomycotina</taxon>
        <taxon>Tremellomycetes</taxon>
        <taxon>Filobasidiales</taxon>
        <taxon>Filobasidiaceae</taxon>
        <taxon>Naganishia</taxon>
    </lineage>
</organism>
<dbReference type="OrthoDB" id="1028014at2759"/>
<dbReference type="PANTHER" id="PTHR34776:SF1">
    <property type="entry name" value="F17F16.3 PROTEIN"/>
    <property type="match status" value="1"/>
</dbReference>
<dbReference type="AlphaFoldDB" id="A0A8H3TS53"/>
<feature type="compositionally biased region" description="Basic and acidic residues" evidence="1">
    <location>
        <begin position="173"/>
        <end position="184"/>
    </location>
</feature>
<reference evidence="2" key="1">
    <citation type="submission" date="2020-07" db="EMBL/GenBank/DDBJ databases">
        <title>Draft Genome Sequence of a Deep-Sea Yeast, Naganishia (Cryptococcus) liquefaciens strain N6.</title>
        <authorList>
            <person name="Han Y.W."/>
            <person name="Kajitani R."/>
            <person name="Morimoto H."/>
            <person name="Parhat M."/>
            <person name="Tsubouchi H."/>
            <person name="Bakenova O."/>
            <person name="Ogata M."/>
            <person name="Argunhan B."/>
            <person name="Aoki R."/>
            <person name="Kajiwara S."/>
            <person name="Itoh T."/>
            <person name="Iwasaki H."/>
        </authorList>
    </citation>
    <scope>NUCLEOTIDE SEQUENCE</scope>
    <source>
        <strain evidence="2">N6</strain>
    </source>
</reference>
<accession>A0A8H3TS53</accession>
<gene>
    <name evidence="2" type="ORF">NliqN6_2545</name>
</gene>
<dbReference type="EMBL" id="BLZA01000017">
    <property type="protein sequence ID" value="GHJ86143.1"/>
    <property type="molecule type" value="Genomic_DNA"/>
</dbReference>